<dbReference type="Proteomes" id="UP000263232">
    <property type="component" value="Chromosome"/>
</dbReference>
<evidence type="ECO:0000256" key="1">
    <source>
        <dbReference type="SAM" id="Phobius"/>
    </source>
</evidence>
<evidence type="ECO:0000313" key="2">
    <source>
        <dbReference type="EMBL" id="AXY25962.1"/>
    </source>
</evidence>
<keyword evidence="3" id="KW-1185">Reference proteome</keyword>
<dbReference type="InterPro" id="IPR018770">
    <property type="entry name" value="ChloroindolylP_hydrolase"/>
</dbReference>
<dbReference type="Pfam" id="PF10112">
    <property type="entry name" value="Halogen_Hydrol"/>
    <property type="match status" value="1"/>
</dbReference>
<dbReference type="RefSeq" id="WP_118990862.1">
    <property type="nucleotide sequence ID" value="NZ_CP023434.1"/>
</dbReference>
<keyword evidence="1" id="KW-1133">Transmembrane helix</keyword>
<keyword evidence="1" id="KW-0472">Membrane</keyword>
<reference evidence="2 3" key="1">
    <citation type="submission" date="2017-09" db="EMBL/GenBank/DDBJ databases">
        <title>Complete genome sequence of Oxytococcus suis strain ZY16052.</title>
        <authorList>
            <person name="Li F."/>
        </authorList>
    </citation>
    <scope>NUCLEOTIDE SEQUENCE [LARGE SCALE GENOMIC DNA]</scope>
    <source>
        <strain evidence="2 3">ZY16052</strain>
    </source>
</reference>
<gene>
    <name evidence="2" type="ORF">CL176_08100</name>
</gene>
<dbReference type="OrthoDB" id="2243657at2"/>
<feature type="transmembrane region" description="Helical" evidence="1">
    <location>
        <begin position="61"/>
        <end position="82"/>
    </location>
</feature>
<name>A0A347WLK5_9LACT</name>
<dbReference type="AlphaFoldDB" id="A0A347WLK5"/>
<sequence>MGLIIYGFLFILLACFLFRWHTLSRNIQPSYSLKSPLVFVPLTFMIMAIITRFILGSYIAIPAAGMLAFMLITFALMDRLTTWYISKIASSHTLISPQTLHKIGLILFSLSIALLFFSDLWVVLMEYDYIEYGLVNLIGSFFLYVPWLLIYAVVNGFHNLILNKKQTPFQQKATRTRPTTQLTQHYREQGMSDEEIAYFRKQMEDARTHIYALEDAFPQTAKLRTIEKRHNTIEVCQSYFKHIVERPQSISQAGDFLYKYLPNLHDLADKYNEISQHVAKNKQTYQILDRSAQVIEELCEEIHDDYIAFHKETYDNLEDEIRFAEKNLNKGDDFHV</sequence>
<accession>A0A347WLK5</accession>
<feature type="transmembrane region" description="Helical" evidence="1">
    <location>
        <begin position="35"/>
        <end position="55"/>
    </location>
</feature>
<proteinExistence type="predicted"/>
<dbReference type="EMBL" id="CP023434">
    <property type="protein sequence ID" value="AXY25962.1"/>
    <property type="molecule type" value="Genomic_DNA"/>
</dbReference>
<feature type="transmembrane region" description="Helical" evidence="1">
    <location>
        <begin position="6"/>
        <end position="23"/>
    </location>
</feature>
<organism evidence="2 3">
    <name type="scientific">Suicoccus acidiformans</name>
    <dbReference type="NCBI Taxonomy" id="2036206"/>
    <lineage>
        <taxon>Bacteria</taxon>
        <taxon>Bacillati</taxon>
        <taxon>Bacillota</taxon>
        <taxon>Bacilli</taxon>
        <taxon>Lactobacillales</taxon>
        <taxon>Aerococcaceae</taxon>
        <taxon>Suicoccus</taxon>
    </lineage>
</organism>
<keyword evidence="1" id="KW-0812">Transmembrane</keyword>
<dbReference type="KEGG" id="abae:CL176_08100"/>
<protein>
    <recommendedName>
        <fullName evidence="4">5-bromo-4-chloroindolyl phosphate hydrolysis protein</fullName>
    </recommendedName>
</protein>
<evidence type="ECO:0000313" key="3">
    <source>
        <dbReference type="Proteomes" id="UP000263232"/>
    </source>
</evidence>
<feature type="transmembrane region" description="Helical" evidence="1">
    <location>
        <begin position="103"/>
        <end position="124"/>
    </location>
</feature>
<evidence type="ECO:0008006" key="4">
    <source>
        <dbReference type="Google" id="ProtNLM"/>
    </source>
</evidence>
<feature type="transmembrane region" description="Helical" evidence="1">
    <location>
        <begin position="144"/>
        <end position="162"/>
    </location>
</feature>